<evidence type="ECO:0000256" key="1">
    <source>
        <dbReference type="SAM" id="MobiDB-lite"/>
    </source>
</evidence>
<organism evidence="3 4">
    <name type="scientific">Actinoplanes regularis</name>
    <dbReference type="NCBI Taxonomy" id="52697"/>
    <lineage>
        <taxon>Bacteria</taxon>
        <taxon>Bacillati</taxon>
        <taxon>Actinomycetota</taxon>
        <taxon>Actinomycetes</taxon>
        <taxon>Micromonosporales</taxon>
        <taxon>Micromonosporaceae</taxon>
        <taxon>Actinoplanes</taxon>
    </lineage>
</organism>
<keyword evidence="2" id="KW-0732">Signal</keyword>
<evidence type="ECO:0008006" key="5">
    <source>
        <dbReference type="Google" id="ProtNLM"/>
    </source>
</evidence>
<protein>
    <recommendedName>
        <fullName evidence="5">Fibronectin type-III domain-containing protein</fullName>
    </recommendedName>
</protein>
<evidence type="ECO:0000313" key="3">
    <source>
        <dbReference type="EMBL" id="SNR30279.1"/>
    </source>
</evidence>
<sequence>MKRRTAVSLMVTIVGGAIAAGSGLTAWATWAVSATPVQGLAQTGQLPGVENLAVRANGKKLTFSWNEARFASGAAVGGYRVVATAGAFLGTACEATGGSLTCVYTPSGRPEGTFVVRALAGSKWIGPASAAVTYAPGNENLVLDAAVGAAEPTSTATTGGSKPKAKSTPKATETAPTTAPTGTSPTAATGTTPGQPTVSPGTAGSTPTETAGTAGTTAPAE</sequence>
<gene>
    <name evidence="3" type="ORF">SAMN06264365_101815</name>
</gene>
<dbReference type="AlphaFoldDB" id="A0A238V9Q5"/>
<feature type="chain" id="PRO_5013280387" description="Fibronectin type-III domain-containing protein" evidence="2">
    <location>
        <begin position="20"/>
        <end position="221"/>
    </location>
</feature>
<dbReference type="OrthoDB" id="3298734at2"/>
<keyword evidence="4" id="KW-1185">Reference proteome</keyword>
<feature type="compositionally biased region" description="Low complexity" evidence="1">
    <location>
        <begin position="159"/>
        <end position="221"/>
    </location>
</feature>
<reference evidence="3 4" key="1">
    <citation type="submission" date="2017-06" db="EMBL/GenBank/DDBJ databases">
        <authorList>
            <person name="Kim H.J."/>
            <person name="Triplett B.A."/>
        </authorList>
    </citation>
    <scope>NUCLEOTIDE SEQUENCE [LARGE SCALE GENOMIC DNA]</scope>
    <source>
        <strain evidence="3 4">DSM 43151</strain>
    </source>
</reference>
<feature type="region of interest" description="Disordered" evidence="1">
    <location>
        <begin position="151"/>
        <end position="221"/>
    </location>
</feature>
<dbReference type="RefSeq" id="WP_089291547.1">
    <property type="nucleotide sequence ID" value="NZ_BOMU01000004.1"/>
</dbReference>
<evidence type="ECO:0000256" key="2">
    <source>
        <dbReference type="SAM" id="SignalP"/>
    </source>
</evidence>
<feature type="signal peptide" evidence="2">
    <location>
        <begin position="1"/>
        <end position="19"/>
    </location>
</feature>
<dbReference type="Proteomes" id="UP000198415">
    <property type="component" value="Unassembled WGS sequence"/>
</dbReference>
<proteinExistence type="predicted"/>
<accession>A0A238V9Q5</accession>
<dbReference type="EMBL" id="FZNR01000001">
    <property type="protein sequence ID" value="SNR30279.1"/>
    <property type="molecule type" value="Genomic_DNA"/>
</dbReference>
<name>A0A238V9Q5_9ACTN</name>
<evidence type="ECO:0000313" key="4">
    <source>
        <dbReference type="Proteomes" id="UP000198415"/>
    </source>
</evidence>